<dbReference type="EMBL" id="CAJOBC010089319">
    <property type="protein sequence ID" value="CAF4379251.1"/>
    <property type="molecule type" value="Genomic_DNA"/>
</dbReference>
<evidence type="ECO:0000256" key="7">
    <source>
        <dbReference type="RuleBase" id="RU361228"/>
    </source>
</evidence>
<dbReference type="Pfam" id="PF12796">
    <property type="entry name" value="Ank_2"/>
    <property type="match status" value="1"/>
</dbReference>
<comment type="catalytic activity">
    <reaction evidence="5 7">
        <text>L-arginyl-[protein] + NAD(+) = N(omega)-(ADP-D-ribosyl)-L-arginyl-[protein] + nicotinamide + H(+)</text>
        <dbReference type="Rhea" id="RHEA:19149"/>
        <dbReference type="Rhea" id="RHEA-COMP:10532"/>
        <dbReference type="Rhea" id="RHEA-COMP:15087"/>
        <dbReference type="ChEBI" id="CHEBI:15378"/>
        <dbReference type="ChEBI" id="CHEBI:17154"/>
        <dbReference type="ChEBI" id="CHEBI:29965"/>
        <dbReference type="ChEBI" id="CHEBI:57540"/>
        <dbReference type="ChEBI" id="CHEBI:142554"/>
        <dbReference type="EC" id="2.4.2.31"/>
    </reaction>
</comment>
<dbReference type="Pfam" id="PF01129">
    <property type="entry name" value="ART"/>
    <property type="match status" value="1"/>
</dbReference>
<evidence type="ECO:0000256" key="3">
    <source>
        <dbReference type="ARBA" id="ARBA00022679"/>
    </source>
</evidence>
<dbReference type="Proteomes" id="UP000663829">
    <property type="component" value="Unassembled WGS sequence"/>
</dbReference>
<reference evidence="9" key="1">
    <citation type="submission" date="2021-02" db="EMBL/GenBank/DDBJ databases">
        <authorList>
            <person name="Nowell W R."/>
        </authorList>
    </citation>
    <scope>NUCLEOTIDE SEQUENCE</scope>
</reference>
<protein>
    <recommendedName>
        <fullName evidence="7">NAD(P)(+)--arginine ADP-ribosyltransferase</fullName>
        <ecNumber evidence="7">2.4.2.31</ecNumber>
    </recommendedName>
    <alternativeName>
        <fullName evidence="7">Mono(ADP-ribosyl)transferase</fullName>
    </alternativeName>
</protein>
<dbReference type="AlphaFoldDB" id="A0A815UEM6"/>
<feature type="repeat" description="ANK" evidence="6">
    <location>
        <begin position="19"/>
        <end position="51"/>
    </location>
</feature>
<evidence type="ECO:0000313" key="12">
    <source>
        <dbReference type="Proteomes" id="UP000663829"/>
    </source>
</evidence>
<dbReference type="Proteomes" id="UP000682733">
    <property type="component" value="Unassembled WGS sequence"/>
</dbReference>
<dbReference type="Proteomes" id="UP000677228">
    <property type="component" value="Unassembled WGS sequence"/>
</dbReference>
<evidence type="ECO:0000256" key="6">
    <source>
        <dbReference type="PROSITE-ProRule" id="PRU00023"/>
    </source>
</evidence>
<evidence type="ECO:0000313" key="9">
    <source>
        <dbReference type="EMBL" id="CAF1519706.1"/>
    </source>
</evidence>
<dbReference type="EMBL" id="CAJNOQ010023767">
    <property type="protein sequence ID" value="CAF1519706.1"/>
    <property type="molecule type" value="Genomic_DNA"/>
</dbReference>
<sequence length="349" mass="40092">MKTVRETIKPFQIDTIGPEGNTALHAASIHGHAEIVRFLLRYHASKDIRNGNGLTAEEVATDKETIAVFKILVRPSSDSEHFSGSTLEIEWLDSYKNAYRISYENHEYMRRWLTKVPLRKLLDAVDNGYIGKMKYPSEELQKNIQEIMDVVKEDGNPLGLLQVYTHPGISIFSRINQDLAEVGSDFRFVSTQALINSGDLDNEAPKGLGQYIFASILINHRSFRRYYHKGDTYRGVNMTENDLEQYKIGNIIITRSFLSTSKNRDISERFLAYTNPKNLQVVMCICKVLNLRSSLYIREMSQIPDEEEVLIVPFTVFEVKDKREVELVREGINCRITEIDLEECQSNLV</sequence>
<comment type="similarity">
    <text evidence="1 7">Belongs to the Arg-specific ADP-ribosyltransferase family.</text>
</comment>
<evidence type="ECO:0000256" key="2">
    <source>
        <dbReference type="ARBA" id="ARBA00022676"/>
    </source>
</evidence>
<keyword evidence="12" id="KW-1185">Reference proteome</keyword>
<keyword evidence="7" id="KW-0521">NADP</keyword>
<evidence type="ECO:0000256" key="1">
    <source>
        <dbReference type="ARBA" id="ARBA00009558"/>
    </source>
</evidence>
<dbReference type="EMBL" id="CAJOBA010054693">
    <property type="protein sequence ID" value="CAF4276799.1"/>
    <property type="molecule type" value="Genomic_DNA"/>
</dbReference>
<keyword evidence="6" id="KW-0040">ANK repeat</keyword>
<dbReference type="InterPro" id="IPR002110">
    <property type="entry name" value="Ankyrin_rpt"/>
</dbReference>
<dbReference type="EC" id="2.4.2.31" evidence="7"/>
<name>A0A815UEM6_9BILA</name>
<proteinExistence type="inferred from homology"/>
<dbReference type="SMART" id="SM00248">
    <property type="entry name" value="ANK"/>
    <property type="match status" value="1"/>
</dbReference>
<dbReference type="SUPFAM" id="SSF48403">
    <property type="entry name" value="Ankyrin repeat"/>
    <property type="match status" value="1"/>
</dbReference>
<dbReference type="GO" id="GO:0016779">
    <property type="term" value="F:nucleotidyltransferase activity"/>
    <property type="evidence" value="ECO:0007669"/>
    <property type="project" value="UniProtKB-KW"/>
</dbReference>
<accession>A0A815UEM6</accession>
<keyword evidence="4" id="KW-0548">Nucleotidyltransferase</keyword>
<evidence type="ECO:0000313" key="8">
    <source>
        <dbReference type="EMBL" id="CAF1487137.1"/>
    </source>
</evidence>
<dbReference type="InterPro" id="IPR036770">
    <property type="entry name" value="Ankyrin_rpt-contain_sf"/>
</dbReference>
<dbReference type="OrthoDB" id="5314041at2759"/>
<gene>
    <name evidence="9" type="ORF">GPM918_LOCUS37497</name>
    <name evidence="8" type="ORF">OVA965_LOCUS36325</name>
    <name evidence="11" type="ORF">SRO942_LOCUS38265</name>
    <name evidence="10" type="ORF">TMI583_LOCUS37333</name>
</gene>
<keyword evidence="2 7" id="KW-0328">Glycosyltransferase</keyword>
<keyword evidence="3 7" id="KW-0808">Transferase</keyword>
<evidence type="ECO:0000256" key="4">
    <source>
        <dbReference type="ARBA" id="ARBA00022695"/>
    </source>
</evidence>
<comment type="caution">
    <text evidence="9">The sequence shown here is derived from an EMBL/GenBank/DDBJ whole genome shotgun (WGS) entry which is preliminary data.</text>
</comment>
<organism evidence="9 12">
    <name type="scientific">Didymodactylos carnosus</name>
    <dbReference type="NCBI Taxonomy" id="1234261"/>
    <lineage>
        <taxon>Eukaryota</taxon>
        <taxon>Metazoa</taxon>
        <taxon>Spiralia</taxon>
        <taxon>Gnathifera</taxon>
        <taxon>Rotifera</taxon>
        <taxon>Eurotatoria</taxon>
        <taxon>Bdelloidea</taxon>
        <taxon>Philodinida</taxon>
        <taxon>Philodinidae</taxon>
        <taxon>Didymodactylos</taxon>
    </lineage>
</organism>
<dbReference type="GO" id="GO:0106274">
    <property type="term" value="F:NAD+-protein-arginine ADP-ribosyltransferase activity"/>
    <property type="evidence" value="ECO:0007669"/>
    <property type="project" value="UniProtKB-EC"/>
</dbReference>
<dbReference type="Proteomes" id="UP000681722">
    <property type="component" value="Unassembled WGS sequence"/>
</dbReference>
<dbReference type="PROSITE" id="PS50088">
    <property type="entry name" value="ANK_REPEAT"/>
    <property type="match status" value="1"/>
</dbReference>
<dbReference type="PROSITE" id="PS50297">
    <property type="entry name" value="ANK_REP_REGION"/>
    <property type="match status" value="1"/>
</dbReference>
<dbReference type="InterPro" id="IPR000768">
    <property type="entry name" value="ART"/>
</dbReference>
<evidence type="ECO:0000256" key="5">
    <source>
        <dbReference type="ARBA" id="ARBA00047597"/>
    </source>
</evidence>
<evidence type="ECO:0000313" key="10">
    <source>
        <dbReference type="EMBL" id="CAF4276799.1"/>
    </source>
</evidence>
<dbReference type="SUPFAM" id="SSF56399">
    <property type="entry name" value="ADP-ribosylation"/>
    <property type="match status" value="1"/>
</dbReference>
<dbReference type="Gene3D" id="1.25.40.20">
    <property type="entry name" value="Ankyrin repeat-containing domain"/>
    <property type="match status" value="1"/>
</dbReference>
<dbReference type="EMBL" id="CAJNOK010032740">
    <property type="protein sequence ID" value="CAF1487137.1"/>
    <property type="molecule type" value="Genomic_DNA"/>
</dbReference>
<dbReference type="Gene3D" id="3.90.176.10">
    <property type="entry name" value="Toxin ADP-ribosyltransferase, Chain A, domain 1"/>
    <property type="match status" value="1"/>
</dbReference>
<keyword evidence="7" id="KW-0520">NAD</keyword>
<evidence type="ECO:0000313" key="11">
    <source>
        <dbReference type="EMBL" id="CAF4379251.1"/>
    </source>
</evidence>